<proteinExistence type="predicted"/>
<protein>
    <submittedName>
        <fullName evidence="2">Ral GTPase-activating protein subunit beta</fullName>
    </submittedName>
</protein>
<evidence type="ECO:0000313" key="2">
    <source>
        <dbReference type="EMBL" id="KII70043.1"/>
    </source>
</evidence>
<dbReference type="SUPFAM" id="SSF111347">
    <property type="entry name" value="Rap/Ran-GAP"/>
    <property type="match status" value="1"/>
</dbReference>
<dbReference type="InterPro" id="IPR035974">
    <property type="entry name" value="Rap/Ran-GAP_sf"/>
</dbReference>
<dbReference type="GO" id="GO:0005096">
    <property type="term" value="F:GTPase activator activity"/>
    <property type="evidence" value="ECO:0007669"/>
    <property type="project" value="InterPro"/>
</dbReference>
<dbReference type="PANTHER" id="PTHR21344:SF1">
    <property type="entry name" value="RAL GTPASE-ACTIVATING PROTEIN SUBUNIT BETA"/>
    <property type="match status" value="1"/>
</dbReference>
<organism evidence="2 3">
    <name type="scientific">Thelohanellus kitauei</name>
    <name type="common">Myxosporean</name>
    <dbReference type="NCBI Taxonomy" id="669202"/>
    <lineage>
        <taxon>Eukaryota</taxon>
        <taxon>Metazoa</taxon>
        <taxon>Cnidaria</taxon>
        <taxon>Myxozoa</taxon>
        <taxon>Myxosporea</taxon>
        <taxon>Bivalvulida</taxon>
        <taxon>Platysporina</taxon>
        <taxon>Myxobolidae</taxon>
        <taxon>Thelohanellus</taxon>
    </lineage>
</organism>
<dbReference type="InterPro" id="IPR046859">
    <property type="entry name" value="RGPA/RALGAPB_N"/>
</dbReference>
<feature type="domain" description="Ral GTPase-activating protein subunit alpha/beta N-terminal" evidence="1">
    <location>
        <begin position="134"/>
        <end position="252"/>
    </location>
</feature>
<accession>A0A0C2JKX6</accession>
<sequence>MDPYFMDRFALESQCFYKSALHNLNPKVAKDIAVLVAEDLSRGVEANENRFGETKKHFEWILEVMSYGLSLPLSEFDSIHKICQQYLIWVQDLSSNTLTRLPALISQHFEHYFGLILKQIRNLFIPRQGQNLQGLSSMCSEVLVTLKSLVTKPSESIKLSPKMYNQILEFILVVSAKIFTQPPAVGSMLSEHLGDVLSSYLFYIWLSVSFRHFPSQSLWLSFENVCSHAIHNEGFVLQWSSFCLLLTKKIVSYHGDYSHVYDSDALDECLRPFDQNVLTHVWLKMFHCVGKVSMLSDPLSLSRKIWPDVTPLTMSENSPESDPYSSIFIYLSNSTPISFFHSMSFLYGFVHLVFPNLDQSVISLTEWQKNLFELYSDKSKQKPYLSDHLQGSNSCTFGLDSEFCRLLLSINSYRNISESDTAAKPPIRGPFSKCSTVLNMIFDWLIGCCVNCLNQVSSESIDFLIKKNYDLNNPSVADAKIAIVLCNKYEIGRAIAFRQAQSRASTSPYVLVCSTTNIEQTIFSSIICSSTSLFSSRLEHIHILVPHYLRALKTILIDPTFGATADKNLRNQALIILNKIIPLAINISDKHDHDISSYSEVSNSLETVTYCLIDILCQGFEKESNTSNILMYLSAVNVLLFELVDINVEPLQSLCPLLVRKLFSGISSKIISQLISRTEHRNFDLYSTLKLIDALLSFSLAPPSMIYDMNDVSNFITSLSNFIINLSKREPQYQSKAVHSTIVYTFYCLTNWFNRQKWIINSKIIARTIFPIIELGLSGTKSQLSPCEAKEIKQLKPISFRVFEEAEFLMNNVLELSSPHNDLLSCHKLSENDLKSLHSDFFKAPACYYLLENTAIVSFLESSACDAPTTIVFIRSMMGKRAYQFSLEKSVKDEEFVQTDIPPQINNVKQTPIQSLAMNKARTYDPPDPSKSCIADGSLPHLTNVIEEFQIDHNKILKRFEEQVALETKSFEKYRKMSEVSKALGCPNERPAKFNGSNDVHRMLLNNLFLTHYNVMKTENNKLVPKCYRITNVSMIEREITRLDNLSITNCHFAYLFIVNSYHKDISSMLRSKKCLYPACFNHFISQLGECVTLGNHVGFHGPLKVGIHSHVHFNYYHDFLHEFAILPSFSIFTESMAPTKPPKPFKVNESGLFDRNDNTRSFDSQFLKETSQKKQSELDVAIIWVEDPTNSLTYSISKLIESMNDVLELQSIFPHTVIEITPMDEELMMITLFNFVTVESTSQFVKDLTVTVKINYLGHYVRNLICSLDMKKRIETDSYNSPHLKRKFFLQNLTKENSSDVFYTQYLSNFTNLDPKLYTPVAA</sequence>
<evidence type="ECO:0000259" key="1">
    <source>
        <dbReference type="Pfam" id="PF20412"/>
    </source>
</evidence>
<reference evidence="2 3" key="1">
    <citation type="journal article" date="2014" name="Genome Biol. Evol.">
        <title>The genome of the myxosporean Thelohanellus kitauei shows adaptations to nutrient acquisition within its fish host.</title>
        <authorList>
            <person name="Yang Y."/>
            <person name="Xiong J."/>
            <person name="Zhou Z."/>
            <person name="Huo F."/>
            <person name="Miao W."/>
            <person name="Ran C."/>
            <person name="Liu Y."/>
            <person name="Zhang J."/>
            <person name="Feng J."/>
            <person name="Wang M."/>
            <person name="Wang M."/>
            <person name="Wang L."/>
            <person name="Yao B."/>
        </authorList>
    </citation>
    <scope>NUCLEOTIDE SEQUENCE [LARGE SCALE GENOMIC DNA]</scope>
    <source>
        <strain evidence="2">Wuqing</strain>
    </source>
</reference>
<dbReference type="OMA" id="WANEVIG"/>
<dbReference type="OrthoDB" id="10009983at2759"/>
<comment type="caution">
    <text evidence="2">The sequence shown here is derived from an EMBL/GenBank/DDBJ whole genome shotgun (WGS) entry which is preliminary data.</text>
</comment>
<evidence type="ECO:0000313" key="3">
    <source>
        <dbReference type="Proteomes" id="UP000031668"/>
    </source>
</evidence>
<name>A0A0C2JKX6_THEKT</name>
<dbReference type="Pfam" id="PF20412">
    <property type="entry name" value="RALGAPB_N"/>
    <property type="match status" value="1"/>
</dbReference>
<keyword evidence="3" id="KW-1185">Reference proteome</keyword>
<dbReference type="EMBL" id="JWZT01002207">
    <property type="protein sequence ID" value="KII70043.1"/>
    <property type="molecule type" value="Genomic_DNA"/>
</dbReference>
<dbReference type="PANTHER" id="PTHR21344">
    <property type="entry name" value="RAL GTPASE-ACTIVATING PROTEIN SUBUNIT BETA"/>
    <property type="match status" value="1"/>
</dbReference>
<dbReference type="InterPro" id="IPR039930">
    <property type="entry name" value="RALGAPB"/>
</dbReference>
<gene>
    <name evidence="2" type="ORF">RF11_08522</name>
</gene>
<dbReference type="Proteomes" id="UP000031668">
    <property type="component" value="Unassembled WGS sequence"/>
</dbReference>
<dbReference type="GO" id="GO:0051056">
    <property type="term" value="P:regulation of small GTPase mediated signal transduction"/>
    <property type="evidence" value="ECO:0007669"/>
    <property type="project" value="InterPro"/>
</dbReference>